<evidence type="ECO:0008006" key="3">
    <source>
        <dbReference type="Google" id="ProtNLM"/>
    </source>
</evidence>
<dbReference type="Gene3D" id="3.30.420.10">
    <property type="entry name" value="Ribonuclease H-like superfamily/Ribonuclease H"/>
    <property type="match status" value="1"/>
</dbReference>
<accession>A0ABY6KYI7</accession>
<organism evidence="1 2">
    <name type="scientific">Cordylochernes scorpioides</name>
    <dbReference type="NCBI Taxonomy" id="51811"/>
    <lineage>
        <taxon>Eukaryota</taxon>
        <taxon>Metazoa</taxon>
        <taxon>Ecdysozoa</taxon>
        <taxon>Arthropoda</taxon>
        <taxon>Chelicerata</taxon>
        <taxon>Arachnida</taxon>
        <taxon>Pseudoscorpiones</taxon>
        <taxon>Cheliferoidea</taxon>
        <taxon>Chernetidae</taxon>
        <taxon>Cordylochernes</taxon>
    </lineage>
</organism>
<evidence type="ECO:0000313" key="1">
    <source>
        <dbReference type="EMBL" id="UYV72962.1"/>
    </source>
</evidence>
<proteinExistence type="predicted"/>
<dbReference type="InterPro" id="IPR036397">
    <property type="entry name" value="RNaseH_sf"/>
</dbReference>
<protein>
    <recommendedName>
        <fullName evidence="3">Tc1-like transposase DDE domain-containing protein</fullName>
    </recommendedName>
</protein>
<sequence length="173" mass="19984">MSNGEHWIFQQDSAPAHKAKSTQQWLGTNVPDFIKANEWPSGSPDLNPLDYSLWAYLEEEMCFKRYHNLDQLKSALVRAMKEIPLEKVPAAIDQWPERFEILSTLRYIWMRNSCKGRRMKLRGVLQASCCLKKSDCCFPPMPVCFLEDSGRFYELLSPVLLLLSLTVLQLVSV</sequence>
<dbReference type="PANTHER" id="PTHR47326">
    <property type="entry name" value="TRANSPOSABLE ELEMENT TC3 TRANSPOSASE-LIKE PROTEIN"/>
    <property type="match status" value="1"/>
</dbReference>
<evidence type="ECO:0000313" key="2">
    <source>
        <dbReference type="Proteomes" id="UP001235939"/>
    </source>
</evidence>
<keyword evidence="2" id="KW-1185">Reference proteome</keyword>
<dbReference type="EMBL" id="CP092872">
    <property type="protein sequence ID" value="UYV72962.1"/>
    <property type="molecule type" value="Genomic_DNA"/>
</dbReference>
<dbReference type="PANTHER" id="PTHR47326:SF1">
    <property type="entry name" value="HTH PSQ-TYPE DOMAIN-CONTAINING PROTEIN"/>
    <property type="match status" value="1"/>
</dbReference>
<reference evidence="1 2" key="1">
    <citation type="submission" date="2022-01" db="EMBL/GenBank/DDBJ databases">
        <title>A chromosomal length assembly of Cordylochernes scorpioides.</title>
        <authorList>
            <person name="Zeh D."/>
            <person name="Zeh J."/>
        </authorList>
    </citation>
    <scope>NUCLEOTIDE SEQUENCE [LARGE SCALE GENOMIC DNA]</scope>
    <source>
        <strain evidence="1">IN4F17</strain>
        <tissue evidence="1">Whole Body</tissue>
    </source>
</reference>
<dbReference type="Proteomes" id="UP001235939">
    <property type="component" value="Chromosome 10"/>
</dbReference>
<name>A0ABY6KYI7_9ARAC</name>
<gene>
    <name evidence="1" type="ORF">LAZ67_10001281</name>
</gene>